<evidence type="ECO:0000313" key="1">
    <source>
        <dbReference type="EMBL" id="DAD86684.1"/>
    </source>
</evidence>
<organism evidence="1">
    <name type="scientific">Myoviridae sp. ct3wi9</name>
    <dbReference type="NCBI Taxonomy" id="2826610"/>
    <lineage>
        <taxon>Viruses</taxon>
        <taxon>Duplodnaviria</taxon>
        <taxon>Heunggongvirae</taxon>
        <taxon>Uroviricota</taxon>
        <taxon>Caudoviricetes</taxon>
    </lineage>
</organism>
<dbReference type="EMBL" id="BK015006">
    <property type="protein sequence ID" value="DAD86684.1"/>
    <property type="molecule type" value="Genomic_DNA"/>
</dbReference>
<sequence length="45" mass="4871">MLPSFFSSSFFFHFLPLKRGGPTVAIQPTLNGSSVSLPVPMSELT</sequence>
<name>A0A8S5MWV9_9CAUD</name>
<reference evidence="1" key="1">
    <citation type="journal article" date="2021" name="Proc. Natl. Acad. Sci. U.S.A.">
        <title>A Catalog of Tens of Thousands of Viruses from Human Metagenomes Reveals Hidden Associations with Chronic Diseases.</title>
        <authorList>
            <person name="Tisza M.J."/>
            <person name="Buck C.B."/>
        </authorList>
    </citation>
    <scope>NUCLEOTIDE SEQUENCE</scope>
    <source>
        <strain evidence="1">Ct3wi9</strain>
    </source>
</reference>
<accession>A0A8S5MWV9</accession>
<proteinExistence type="predicted"/>
<protein>
    <submittedName>
        <fullName evidence="1">Uncharacterized protein</fullName>
    </submittedName>
</protein>